<proteinExistence type="predicted"/>
<protein>
    <submittedName>
        <fullName evidence="1">Uncharacterized protein</fullName>
    </submittedName>
</protein>
<dbReference type="RefSeq" id="WP_172274857.1">
    <property type="nucleotide sequence ID" value="NZ_CASGMU010000005.1"/>
</dbReference>
<organism evidence="1 2">
    <name type="scientific">Xylanibacter muris</name>
    <dbReference type="NCBI Taxonomy" id="2736290"/>
    <lineage>
        <taxon>Bacteria</taxon>
        <taxon>Pseudomonadati</taxon>
        <taxon>Bacteroidota</taxon>
        <taxon>Bacteroidia</taxon>
        <taxon>Bacteroidales</taxon>
        <taxon>Prevotellaceae</taxon>
        <taxon>Xylanibacter</taxon>
    </lineage>
</organism>
<accession>A0ABX2ANC6</accession>
<gene>
    <name evidence="1" type="ORF">HPS56_05045</name>
</gene>
<sequence>MQNTTDYNVFIKPENIPEDINAETLLCHYPEGTFNVKFCGLHKRNSYKDILNLEQIKDCMLLHLGRNSLYNSLPEYIFHSIDRFEHIPEHDKKERFAEEYAKQEKEKEKAYRYFAPIDTLLLQLRLQAREQLNKYVETNTVIQNILLDRIPEKQKGNRFVKRTIPYIVSCKTIRGNRTLITLLLRKVLSDEGISICVQKKQQEFSDAHPKYNDSEGGCLGDVYAGNSFVESAMTYTISYWSDDECDSEFLTFLDEIETYRQFIQDFFLSVDSILVFNIEKEAQPLRISDTTIYNYLNYNTNI</sequence>
<keyword evidence="2" id="KW-1185">Reference proteome</keyword>
<comment type="caution">
    <text evidence="1">The sequence shown here is derived from an EMBL/GenBank/DDBJ whole genome shotgun (WGS) entry which is preliminary data.</text>
</comment>
<reference evidence="1 2" key="1">
    <citation type="submission" date="2020-05" db="EMBL/GenBank/DDBJ databases">
        <title>Distinct polysaccharide utilization as determinants for interspecies competition between intestinal Prevotella spp.</title>
        <authorList>
            <person name="Galvez E.J.C."/>
            <person name="Iljazovic A."/>
            <person name="Strowig T."/>
        </authorList>
    </citation>
    <scope>NUCLEOTIDE SEQUENCE [LARGE SCALE GENOMIC DNA]</scope>
    <source>
        <strain evidence="1 2">PMUR</strain>
    </source>
</reference>
<dbReference type="EMBL" id="JABKKF010000003">
    <property type="protein sequence ID" value="NPD91724.1"/>
    <property type="molecule type" value="Genomic_DNA"/>
</dbReference>
<name>A0ABX2ANC6_9BACT</name>
<evidence type="ECO:0000313" key="1">
    <source>
        <dbReference type="EMBL" id="NPD91724.1"/>
    </source>
</evidence>
<dbReference type="Proteomes" id="UP000714420">
    <property type="component" value="Unassembled WGS sequence"/>
</dbReference>
<evidence type="ECO:0000313" key="2">
    <source>
        <dbReference type="Proteomes" id="UP000714420"/>
    </source>
</evidence>